<gene>
    <name evidence="1" type="ORF">MEDL_62650</name>
</gene>
<evidence type="ECO:0000313" key="1">
    <source>
        <dbReference type="EMBL" id="CAG2250997.1"/>
    </source>
</evidence>
<protein>
    <submittedName>
        <fullName evidence="1">Uncharacterized protein</fullName>
    </submittedName>
</protein>
<dbReference type="OrthoDB" id="10063766at2759"/>
<sequence length="426" mass="50897">MIDSDSLVIDSPIGKSDHAVIHFDYNCYLSFEQDTSERFQYFKGDYKAISDELDQENWDVLFEDKSIEQIWNIFKSKLSQCIEKYIPKRRHCNKFTNPPMWMDRRTKSAIIKKRRAWKKYQFSRSRVSYTNYASSRNNCTNTIREAKKSYERKVALEAKTNFNEQQHQDLQDDLDRLCDWSRKWKLSFNASKCKVMHFGQNNNLSRYTMLDNEDDYVQVNPVTEEKDLGITFEPNLKFDKHITNCVNKAQRVLALIRISFDYLEKDMFIILYKSIIRPLLEYSTTVWSPYLKKDIRRIEKIQRRATKLVPSIKMLSYVERLRALGLPTLEYRRDRYDMIQVYKALHGIDDIKWQNMFELSTNSTRGHPWKLSKKRCNSTQRLHSFSQRIIDQWNSLSTVTVCAESVNIFKNHINDEHWNGKKLNPT</sequence>
<dbReference type="PANTHER" id="PTHR33332">
    <property type="entry name" value="REVERSE TRANSCRIPTASE DOMAIN-CONTAINING PROTEIN"/>
    <property type="match status" value="1"/>
</dbReference>
<comment type="caution">
    <text evidence="1">The sequence shown here is derived from an EMBL/GenBank/DDBJ whole genome shotgun (WGS) entry which is preliminary data.</text>
</comment>
<accession>A0A8S3UZP0</accession>
<dbReference type="EMBL" id="CAJPWZ010003073">
    <property type="protein sequence ID" value="CAG2250997.1"/>
    <property type="molecule type" value="Genomic_DNA"/>
</dbReference>
<keyword evidence="2" id="KW-1185">Reference proteome</keyword>
<dbReference type="Proteomes" id="UP000683360">
    <property type="component" value="Unassembled WGS sequence"/>
</dbReference>
<dbReference type="PRINTS" id="PR01345">
    <property type="entry name" value="CERVTRCPTASE"/>
</dbReference>
<organism evidence="1 2">
    <name type="scientific">Mytilus edulis</name>
    <name type="common">Blue mussel</name>
    <dbReference type="NCBI Taxonomy" id="6550"/>
    <lineage>
        <taxon>Eukaryota</taxon>
        <taxon>Metazoa</taxon>
        <taxon>Spiralia</taxon>
        <taxon>Lophotrochozoa</taxon>
        <taxon>Mollusca</taxon>
        <taxon>Bivalvia</taxon>
        <taxon>Autobranchia</taxon>
        <taxon>Pteriomorphia</taxon>
        <taxon>Mytilida</taxon>
        <taxon>Mytiloidea</taxon>
        <taxon>Mytilidae</taxon>
        <taxon>Mytilinae</taxon>
        <taxon>Mytilus</taxon>
    </lineage>
</organism>
<evidence type="ECO:0000313" key="2">
    <source>
        <dbReference type="Proteomes" id="UP000683360"/>
    </source>
</evidence>
<reference evidence="1" key="1">
    <citation type="submission" date="2021-03" db="EMBL/GenBank/DDBJ databases">
        <authorList>
            <person name="Bekaert M."/>
        </authorList>
    </citation>
    <scope>NUCLEOTIDE SEQUENCE</scope>
</reference>
<proteinExistence type="predicted"/>
<name>A0A8S3UZP0_MYTED</name>
<dbReference type="AlphaFoldDB" id="A0A8S3UZP0"/>